<dbReference type="EMBL" id="PDCK01000041">
    <property type="protein sequence ID" value="PRQ42346.1"/>
    <property type="molecule type" value="Genomic_DNA"/>
</dbReference>
<organism evidence="1 2">
    <name type="scientific">Rosa chinensis</name>
    <name type="common">China rose</name>
    <dbReference type="NCBI Taxonomy" id="74649"/>
    <lineage>
        <taxon>Eukaryota</taxon>
        <taxon>Viridiplantae</taxon>
        <taxon>Streptophyta</taxon>
        <taxon>Embryophyta</taxon>
        <taxon>Tracheophyta</taxon>
        <taxon>Spermatophyta</taxon>
        <taxon>Magnoliopsida</taxon>
        <taxon>eudicotyledons</taxon>
        <taxon>Gunneridae</taxon>
        <taxon>Pentapetalae</taxon>
        <taxon>rosids</taxon>
        <taxon>fabids</taxon>
        <taxon>Rosales</taxon>
        <taxon>Rosaceae</taxon>
        <taxon>Rosoideae</taxon>
        <taxon>Rosoideae incertae sedis</taxon>
        <taxon>Rosa</taxon>
    </lineage>
</organism>
<evidence type="ECO:0000313" key="2">
    <source>
        <dbReference type="Proteomes" id="UP000238479"/>
    </source>
</evidence>
<name>A0A2P6R7D2_ROSCH</name>
<keyword evidence="2" id="KW-1185">Reference proteome</keyword>
<proteinExistence type="predicted"/>
<sequence length="53" mass="5984">MVRSSSSARRRGRIYIIGMGSFICGWEEGQQLKKTMDGSCNAREEKKRNGSDD</sequence>
<accession>A0A2P6R7D2</accession>
<gene>
    <name evidence="1" type="ORF">RchiOBHm_Chr3g0456651</name>
</gene>
<comment type="caution">
    <text evidence="1">The sequence shown here is derived from an EMBL/GenBank/DDBJ whole genome shotgun (WGS) entry which is preliminary data.</text>
</comment>
<dbReference type="AlphaFoldDB" id="A0A2P6R7D2"/>
<protein>
    <submittedName>
        <fullName evidence="1">Uncharacterized protein</fullName>
    </submittedName>
</protein>
<evidence type="ECO:0000313" key="1">
    <source>
        <dbReference type="EMBL" id="PRQ42346.1"/>
    </source>
</evidence>
<reference evidence="1 2" key="1">
    <citation type="journal article" date="2018" name="Nat. Genet.">
        <title>The Rosa genome provides new insights in the design of modern roses.</title>
        <authorList>
            <person name="Bendahmane M."/>
        </authorList>
    </citation>
    <scope>NUCLEOTIDE SEQUENCE [LARGE SCALE GENOMIC DNA]</scope>
    <source>
        <strain evidence="2">cv. Old Blush</strain>
    </source>
</reference>
<dbReference type="Proteomes" id="UP000238479">
    <property type="component" value="Chromosome 3"/>
</dbReference>
<dbReference type="Gramene" id="PRQ42346">
    <property type="protein sequence ID" value="PRQ42346"/>
    <property type="gene ID" value="RchiOBHm_Chr3g0456651"/>
</dbReference>